<dbReference type="RefSeq" id="WP_157185777.1">
    <property type="nucleotide sequence ID" value="NZ_JACHIT010000002.1"/>
</dbReference>
<dbReference type="Proteomes" id="UP000540412">
    <property type="component" value="Unassembled WGS sequence"/>
</dbReference>
<name>A0A7W9UKS4_9NOCA</name>
<protein>
    <submittedName>
        <fullName evidence="2">Uncharacterized protein</fullName>
    </submittedName>
</protein>
<sequence>MNLCFTQLFNFTDSQFVAITELPFLVLVLLVLSSATRGQPVAAAERYQPYRNE</sequence>
<evidence type="ECO:0000256" key="1">
    <source>
        <dbReference type="SAM" id="Phobius"/>
    </source>
</evidence>
<keyword evidence="3" id="KW-1185">Reference proteome</keyword>
<gene>
    <name evidence="2" type="ORF">BJY24_005716</name>
</gene>
<accession>A0A7W9UKS4</accession>
<proteinExistence type="predicted"/>
<reference evidence="2 3" key="1">
    <citation type="submission" date="2020-08" db="EMBL/GenBank/DDBJ databases">
        <title>Sequencing the genomes of 1000 actinobacteria strains.</title>
        <authorList>
            <person name="Klenk H.-P."/>
        </authorList>
    </citation>
    <scope>NUCLEOTIDE SEQUENCE [LARGE SCALE GENOMIC DNA]</scope>
    <source>
        <strain evidence="2 3">DSM 43582</strain>
    </source>
</reference>
<organism evidence="2 3">
    <name type="scientific">Nocardia transvalensis</name>
    <dbReference type="NCBI Taxonomy" id="37333"/>
    <lineage>
        <taxon>Bacteria</taxon>
        <taxon>Bacillati</taxon>
        <taxon>Actinomycetota</taxon>
        <taxon>Actinomycetes</taxon>
        <taxon>Mycobacteriales</taxon>
        <taxon>Nocardiaceae</taxon>
        <taxon>Nocardia</taxon>
    </lineage>
</organism>
<comment type="caution">
    <text evidence="2">The sequence shown here is derived from an EMBL/GenBank/DDBJ whole genome shotgun (WGS) entry which is preliminary data.</text>
</comment>
<keyword evidence="1" id="KW-0472">Membrane</keyword>
<feature type="transmembrane region" description="Helical" evidence="1">
    <location>
        <begin position="15"/>
        <end position="32"/>
    </location>
</feature>
<keyword evidence="1" id="KW-0812">Transmembrane</keyword>
<dbReference type="EMBL" id="JACHIT010000002">
    <property type="protein sequence ID" value="MBB5916804.1"/>
    <property type="molecule type" value="Genomic_DNA"/>
</dbReference>
<evidence type="ECO:0000313" key="3">
    <source>
        <dbReference type="Proteomes" id="UP000540412"/>
    </source>
</evidence>
<dbReference type="AlphaFoldDB" id="A0A7W9UKS4"/>
<keyword evidence="1" id="KW-1133">Transmembrane helix</keyword>
<evidence type="ECO:0000313" key="2">
    <source>
        <dbReference type="EMBL" id="MBB5916804.1"/>
    </source>
</evidence>